<gene>
    <name evidence="1" type="ORF">SCRG_04397</name>
    <name evidence="2" type="ORF">SCRG_05491</name>
</gene>
<name>B3LUF6_YEAS1</name>
<proteinExistence type="predicted"/>
<keyword evidence="3" id="KW-1185">Reference proteome</keyword>
<accession>B3LUF6</accession>
<dbReference type="EMBL" id="CH408056">
    <property type="protein sequence ID" value="EDV09787.1"/>
    <property type="molecule type" value="Genomic_DNA"/>
</dbReference>
<dbReference type="EMBL" id="DS981519">
    <property type="protein sequence ID" value="EDV08762.1"/>
    <property type="molecule type" value="Genomic_DNA"/>
</dbReference>
<evidence type="ECO:0000313" key="1">
    <source>
        <dbReference type="EMBL" id="EDV08762.1"/>
    </source>
</evidence>
<organism evidence="2 3">
    <name type="scientific">Saccharomyces cerevisiae (strain RM11-1a)</name>
    <name type="common">Baker's yeast</name>
    <dbReference type="NCBI Taxonomy" id="285006"/>
    <lineage>
        <taxon>Eukaryota</taxon>
        <taxon>Fungi</taxon>
        <taxon>Dikarya</taxon>
        <taxon>Ascomycota</taxon>
        <taxon>Saccharomycotina</taxon>
        <taxon>Saccharomycetes</taxon>
        <taxon>Saccharomycetales</taxon>
        <taxon>Saccharomycetaceae</taxon>
        <taxon>Saccharomyces</taxon>
    </lineage>
</organism>
<protein>
    <submittedName>
        <fullName evidence="2">Uncharacterized protein</fullName>
    </submittedName>
</protein>
<evidence type="ECO:0000313" key="2">
    <source>
        <dbReference type="EMBL" id="EDV09787.1"/>
    </source>
</evidence>
<reference evidence="2" key="2">
    <citation type="submission" date="2005-07" db="EMBL/GenBank/DDBJ databases">
        <title>Annotation of the Saccharomyces cerevisiae RM11-1a Genome.</title>
        <authorList>
            <consortium name="The Broad Institute Genome Sequencing Platform"/>
            <person name="Birren B."/>
            <person name="Lander E."/>
            <person name="Galagan J."/>
            <person name="Nusbaum C."/>
            <person name="Devon K."/>
            <person name="Cuomo C."/>
            <person name="Jaffe D."/>
            <person name="Butler J."/>
            <person name="Alvarez P."/>
            <person name="Gnerre S."/>
            <person name="Grabherr M."/>
            <person name="Kleber M."/>
            <person name="Mauceli E."/>
            <person name="Brockman W."/>
            <person name="MacCallum I.A."/>
            <person name="Rounsley S."/>
            <person name="Young S."/>
            <person name="LaButti K."/>
            <person name="Pushparaj V."/>
            <person name="DeCaprio D."/>
            <person name="Crawford M."/>
            <person name="Koehrsen M."/>
            <person name="Engels R."/>
            <person name="Montgomery P."/>
            <person name="Pearson M."/>
            <person name="Howarth C."/>
            <person name="Larson L."/>
            <person name="Luoma S."/>
            <person name="White J."/>
            <person name="O'Leary S."/>
            <person name="Kodira C."/>
            <person name="Zeng Q."/>
            <person name="Yandava C."/>
            <person name="Alvarado L."/>
            <person name="Pratt S."/>
            <person name="Kruglyak L."/>
        </authorList>
    </citation>
    <scope>NUCLEOTIDE SEQUENCE</scope>
    <source>
        <strain evidence="2">RM11-1a</strain>
    </source>
</reference>
<sequence length="65" mass="7728">MYLLRGKVWKNKKYFFNGADYQAFFTGSFRNFLYSRTFMLCGLLNVGLWKYIQEAQLSSNDEPLP</sequence>
<dbReference type="AlphaFoldDB" id="B3LUF6"/>
<evidence type="ECO:0000313" key="3">
    <source>
        <dbReference type="Proteomes" id="UP000008335"/>
    </source>
</evidence>
<reference evidence="2" key="1">
    <citation type="submission" date="2005-03" db="EMBL/GenBank/DDBJ databases">
        <authorList>
            <person name="Giovannoni S.J."/>
            <person name="Cho J.-C."/>
            <person name="Ferriera S."/>
            <person name="Johnson J."/>
            <person name="Kravitz S."/>
            <person name="Halpern A."/>
            <person name="Remington K."/>
            <person name="Beeson K."/>
            <person name="Tran B."/>
            <person name="Rogers Y.-H."/>
            <person name="Friedman R."/>
            <person name="Venter J.C."/>
        </authorList>
    </citation>
    <scope>NUCLEOTIDE SEQUENCE</scope>
    <source>
        <strain evidence="2">RM11-1a</strain>
    </source>
</reference>
<dbReference type="Proteomes" id="UP000008335">
    <property type="component" value="Unassembled WGS sequence"/>
</dbReference>
<dbReference type="HOGENOM" id="CLU_2850986_0_0_1"/>